<sequence>MGLLQSRRRFWGIILAVTLLVCLSVEGVWSAKSKKSTTADGTGPTCSGEQCKRVSSVQLLGLDVENFPQVRIFMEESFPSYPSITRVRVRARHPTFAFLDDTGEKIEEIDIGGMFREEMEEELQARGIVKQTRVQR</sequence>
<keyword evidence="2" id="KW-0732">Signal</keyword>
<evidence type="ECO:0000256" key="1">
    <source>
        <dbReference type="ARBA" id="ARBA00005742"/>
    </source>
</evidence>
<dbReference type="Pfam" id="PF08806">
    <property type="entry name" value="Sep15_SelM"/>
    <property type="match status" value="1"/>
</dbReference>
<evidence type="ECO:0000313" key="4">
    <source>
        <dbReference type="EMBL" id="CAD8974134.1"/>
    </source>
</evidence>
<dbReference type="AlphaFoldDB" id="A0A7S1EGF3"/>
<evidence type="ECO:0000259" key="3">
    <source>
        <dbReference type="Pfam" id="PF08806"/>
    </source>
</evidence>
<protein>
    <recommendedName>
        <fullName evidence="3">Selenoprotein F/M domain-containing protein</fullName>
    </recommendedName>
</protein>
<feature type="domain" description="Selenoprotein F/M" evidence="3">
    <location>
        <begin position="64"/>
        <end position="127"/>
    </location>
</feature>
<accession>A0A7S1EGF3</accession>
<name>A0A7S1EGF3_HEMAN</name>
<feature type="signal peptide" evidence="2">
    <location>
        <begin position="1"/>
        <end position="30"/>
    </location>
</feature>
<evidence type="ECO:0000256" key="2">
    <source>
        <dbReference type="SAM" id="SignalP"/>
    </source>
</evidence>
<comment type="similarity">
    <text evidence="1">Belongs to the selenoprotein M/F family.</text>
</comment>
<dbReference type="InterPro" id="IPR038219">
    <property type="entry name" value="Sep15/SelM_sf"/>
</dbReference>
<organism evidence="4">
    <name type="scientific">Hemiselmis andersenii</name>
    <name type="common">Cryptophyte alga</name>
    <dbReference type="NCBI Taxonomy" id="464988"/>
    <lineage>
        <taxon>Eukaryota</taxon>
        <taxon>Cryptophyceae</taxon>
        <taxon>Cryptomonadales</taxon>
        <taxon>Hemiselmidaceae</taxon>
        <taxon>Hemiselmis</taxon>
    </lineage>
</organism>
<dbReference type="InterPro" id="IPR014912">
    <property type="entry name" value="Sep15_SelM_dom"/>
</dbReference>
<feature type="chain" id="PRO_5031471719" description="Selenoprotein F/M domain-containing protein" evidence="2">
    <location>
        <begin position="31"/>
        <end position="136"/>
    </location>
</feature>
<reference evidence="4" key="1">
    <citation type="submission" date="2021-01" db="EMBL/GenBank/DDBJ databases">
        <authorList>
            <person name="Corre E."/>
            <person name="Pelletier E."/>
            <person name="Niang G."/>
            <person name="Scheremetjew M."/>
            <person name="Finn R."/>
            <person name="Kale V."/>
            <person name="Holt S."/>
            <person name="Cochrane G."/>
            <person name="Meng A."/>
            <person name="Brown T."/>
            <person name="Cohen L."/>
        </authorList>
    </citation>
    <scope>NUCLEOTIDE SEQUENCE</scope>
    <source>
        <strain evidence="4">CCMP644</strain>
    </source>
</reference>
<dbReference type="EMBL" id="HBFX01041812">
    <property type="protein sequence ID" value="CAD8974134.1"/>
    <property type="molecule type" value="Transcribed_RNA"/>
</dbReference>
<dbReference type="SUPFAM" id="SSF52833">
    <property type="entry name" value="Thioredoxin-like"/>
    <property type="match status" value="1"/>
</dbReference>
<dbReference type="Gene3D" id="3.40.30.50">
    <property type="entry name" value="Sep15/SelM thioredoxin-like domain, active-site redox motif"/>
    <property type="match status" value="1"/>
</dbReference>
<gene>
    <name evidence="4" type="ORF">HAND00432_LOCUS25136</name>
</gene>
<proteinExistence type="inferred from homology"/>
<dbReference type="InterPro" id="IPR036249">
    <property type="entry name" value="Thioredoxin-like_sf"/>
</dbReference>